<dbReference type="Proteomes" id="UP000252731">
    <property type="component" value="Unassembled WGS sequence"/>
</dbReference>
<feature type="region of interest" description="Disordered" evidence="1">
    <location>
        <begin position="1"/>
        <end position="89"/>
    </location>
</feature>
<protein>
    <submittedName>
        <fullName evidence="2">Uncharacterized protein</fullName>
    </submittedName>
</protein>
<accession>A0A366JTC1</accession>
<feature type="compositionally biased region" description="Basic and acidic residues" evidence="1">
    <location>
        <begin position="1"/>
        <end position="43"/>
    </location>
</feature>
<reference evidence="2 3" key="1">
    <citation type="submission" date="2018-06" db="EMBL/GenBank/DDBJ databases">
        <title>Freshwater and sediment microbial communities from various areas in North America, analyzing microbe dynamics in response to fracking.</title>
        <authorList>
            <person name="Lamendella R."/>
        </authorList>
    </citation>
    <scope>NUCLEOTIDE SEQUENCE [LARGE SCALE GENOMIC DNA]</scope>
    <source>
        <strain evidence="2 3">14_TX</strain>
    </source>
</reference>
<dbReference type="OrthoDB" id="2885807at2"/>
<proteinExistence type="predicted"/>
<comment type="caution">
    <text evidence="2">The sequence shown here is derived from an EMBL/GenBank/DDBJ whole genome shotgun (WGS) entry which is preliminary data.</text>
</comment>
<evidence type="ECO:0000313" key="3">
    <source>
        <dbReference type="Proteomes" id="UP000252731"/>
    </source>
</evidence>
<feature type="compositionally biased region" description="Basic and acidic residues" evidence="1">
    <location>
        <begin position="58"/>
        <end position="81"/>
    </location>
</feature>
<dbReference type="STRING" id="1399.VL14_17175"/>
<dbReference type="AlphaFoldDB" id="A0A366JTC1"/>
<gene>
    <name evidence="2" type="ORF">DFO70_107139</name>
</gene>
<name>A0A366JTC1_CYTFI</name>
<keyword evidence="3" id="KW-1185">Reference proteome</keyword>
<dbReference type="RefSeq" id="WP_113883347.1">
    <property type="nucleotide sequence ID" value="NZ_QNSF01000007.1"/>
</dbReference>
<evidence type="ECO:0000256" key="1">
    <source>
        <dbReference type="SAM" id="MobiDB-lite"/>
    </source>
</evidence>
<organism evidence="2 3">
    <name type="scientific">Cytobacillus firmus</name>
    <name type="common">Bacillus firmus</name>
    <dbReference type="NCBI Taxonomy" id="1399"/>
    <lineage>
        <taxon>Bacteria</taxon>
        <taxon>Bacillati</taxon>
        <taxon>Bacillota</taxon>
        <taxon>Bacilli</taxon>
        <taxon>Bacillales</taxon>
        <taxon>Bacillaceae</taxon>
        <taxon>Cytobacillus</taxon>
    </lineage>
</organism>
<dbReference type="EMBL" id="QNSF01000007">
    <property type="protein sequence ID" value="RBP92208.1"/>
    <property type="molecule type" value="Genomic_DNA"/>
</dbReference>
<evidence type="ECO:0000313" key="2">
    <source>
        <dbReference type="EMBL" id="RBP92208.1"/>
    </source>
</evidence>
<sequence length="128" mass="14717">MFDKDDKVKENTEDPLSHFLFGERVRRHESAQDEKESDRRAEEVQGNGDWLFGGRSRNAHEADEWLLGGKDRKTDERESPPKENGNNILNNINLEELMGSIDTLMTSAHQLKPLLKKAGPLLEMFLKK</sequence>